<evidence type="ECO:0000313" key="3">
    <source>
        <dbReference type="Proteomes" id="UP001432322"/>
    </source>
</evidence>
<dbReference type="Proteomes" id="UP001432322">
    <property type="component" value="Unassembled WGS sequence"/>
</dbReference>
<feature type="non-terminal residue" evidence="2">
    <location>
        <position position="70"/>
    </location>
</feature>
<proteinExistence type="predicted"/>
<protein>
    <submittedName>
        <fullName evidence="2">Uncharacterized protein</fullName>
    </submittedName>
</protein>
<sequence length="70" mass="7786">DPVPDAKKKAAYLIAYTSGQARDRLDELSDADRADFAKKIQPPKRQRRESLKNSTAGTLHVTEEETGMTP</sequence>
<evidence type="ECO:0000313" key="2">
    <source>
        <dbReference type="EMBL" id="GMT24253.1"/>
    </source>
</evidence>
<dbReference type="EMBL" id="BTSY01000004">
    <property type="protein sequence ID" value="GMT24253.1"/>
    <property type="molecule type" value="Genomic_DNA"/>
</dbReference>
<organism evidence="2 3">
    <name type="scientific">Pristionchus fissidentatus</name>
    <dbReference type="NCBI Taxonomy" id="1538716"/>
    <lineage>
        <taxon>Eukaryota</taxon>
        <taxon>Metazoa</taxon>
        <taxon>Ecdysozoa</taxon>
        <taxon>Nematoda</taxon>
        <taxon>Chromadorea</taxon>
        <taxon>Rhabditida</taxon>
        <taxon>Rhabditina</taxon>
        <taxon>Diplogasteromorpha</taxon>
        <taxon>Diplogasteroidea</taxon>
        <taxon>Neodiplogasteridae</taxon>
        <taxon>Pristionchus</taxon>
    </lineage>
</organism>
<feature type="non-terminal residue" evidence="2">
    <location>
        <position position="1"/>
    </location>
</feature>
<evidence type="ECO:0000256" key="1">
    <source>
        <dbReference type="SAM" id="MobiDB-lite"/>
    </source>
</evidence>
<reference evidence="2" key="1">
    <citation type="submission" date="2023-10" db="EMBL/GenBank/DDBJ databases">
        <title>Genome assembly of Pristionchus species.</title>
        <authorList>
            <person name="Yoshida K."/>
            <person name="Sommer R.J."/>
        </authorList>
    </citation>
    <scope>NUCLEOTIDE SEQUENCE</scope>
    <source>
        <strain evidence="2">RS5133</strain>
    </source>
</reference>
<dbReference type="AlphaFoldDB" id="A0AAV5W196"/>
<gene>
    <name evidence="2" type="ORF">PFISCL1PPCAC_15550</name>
</gene>
<feature type="region of interest" description="Disordered" evidence="1">
    <location>
        <begin position="34"/>
        <end position="70"/>
    </location>
</feature>
<keyword evidence="3" id="KW-1185">Reference proteome</keyword>
<comment type="caution">
    <text evidence="2">The sequence shown here is derived from an EMBL/GenBank/DDBJ whole genome shotgun (WGS) entry which is preliminary data.</text>
</comment>
<accession>A0AAV5W196</accession>
<name>A0AAV5W196_9BILA</name>